<evidence type="ECO:0000313" key="3">
    <source>
        <dbReference type="Proteomes" id="UP000177486"/>
    </source>
</evidence>
<evidence type="ECO:0000256" key="1">
    <source>
        <dbReference type="SAM" id="Phobius"/>
    </source>
</evidence>
<proteinExistence type="predicted"/>
<dbReference type="Proteomes" id="UP000177486">
    <property type="component" value="Unassembled WGS sequence"/>
</dbReference>
<feature type="transmembrane region" description="Helical" evidence="1">
    <location>
        <begin position="78"/>
        <end position="97"/>
    </location>
</feature>
<accession>A0A1G2EVJ4</accession>
<organism evidence="2 3">
    <name type="scientific">Candidatus Niyogibacteria bacterium RIFCSPLOWO2_01_FULL_45_48</name>
    <dbReference type="NCBI Taxonomy" id="1801724"/>
    <lineage>
        <taxon>Bacteria</taxon>
        <taxon>Candidatus Niyogiibacteriota</taxon>
    </lineage>
</organism>
<keyword evidence="1" id="KW-0812">Transmembrane</keyword>
<dbReference type="EMBL" id="MHMQ01000032">
    <property type="protein sequence ID" value="OGZ29757.1"/>
    <property type="molecule type" value="Genomic_DNA"/>
</dbReference>
<feature type="transmembrane region" description="Helical" evidence="1">
    <location>
        <begin position="46"/>
        <end position="72"/>
    </location>
</feature>
<reference evidence="2 3" key="1">
    <citation type="journal article" date="2016" name="Nat. Commun.">
        <title>Thousands of microbial genomes shed light on interconnected biogeochemical processes in an aquifer system.</title>
        <authorList>
            <person name="Anantharaman K."/>
            <person name="Brown C.T."/>
            <person name="Hug L.A."/>
            <person name="Sharon I."/>
            <person name="Castelle C.J."/>
            <person name="Probst A.J."/>
            <person name="Thomas B.C."/>
            <person name="Singh A."/>
            <person name="Wilkins M.J."/>
            <person name="Karaoz U."/>
            <person name="Brodie E.L."/>
            <person name="Williams K.H."/>
            <person name="Hubbard S.S."/>
            <person name="Banfield J.F."/>
        </authorList>
    </citation>
    <scope>NUCLEOTIDE SEQUENCE [LARGE SCALE GENOMIC DNA]</scope>
</reference>
<gene>
    <name evidence="2" type="ORF">A2931_00445</name>
</gene>
<name>A0A1G2EVJ4_9BACT</name>
<keyword evidence="1" id="KW-1133">Transmembrane helix</keyword>
<evidence type="ECO:0000313" key="2">
    <source>
        <dbReference type="EMBL" id="OGZ29757.1"/>
    </source>
</evidence>
<keyword evidence="1" id="KW-0472">Membrane</keyword>
<sequence>MAAINEILFRYNRCTQEVKEAVNVLYTQLEGLQKLRREMRGCLEGLWGALMCAVVMAFVVIPLMSGFLPALLVFGKNWFFVASFVLWFFAVSFINYMTGWRISKPYFDAKRLELKKTFSGYVNEKDILALRFVYEFDPDLVRLADLEWLVAKLRVD</sequence>
<comment type="caution">
    <text evidence="2">The sequence shown here is derived from an EMBL/GenBank/DDBJ whole genome shotgun (WGS) entry which is preliminary data.</text>
</comment>
<protein>
    <submittedName>
        <fullName evidence="2">Uncharacterized protein</fullName>
    </submittedName>
</protein>
<dbReference type="AlphaFoldDB" id="A0A1G2EVJ4"/>